<feature type="domain" description="Glycosyltransferase 2-like" evidence="1">
    <location>
        <begin position="6"/>
        <end position="134"/>
    </location>
</feature>
<dbReference type="InterPro" id="IPR054028">
    <property type="entry name" value="TarS/TarP_linker"/>
</dbReference>
<dbReference type="EMBL" id="JAMQOL010000037">
    <property type="protein sequence ID" value="MCM4081031.1"/>
    <property type="molecule type" value="Genomic_DNA"/>
</dbReference>
<dbReference type="Proteomes" id="UP001523216">
    <property type="component" value="Unassembled WGS sequence"/>
</dbReference>
<dbReference type="SUPFAM" id="SSF53448">
    <property type="entry name" value="Nucleotide-diphospho-sugar transferases"/>
    <property type="match status" value="1"/>
</dbReference>
<evidence type="ECO:0000313" key="3">
    <source>
        <dbReference type="EMBL" id="MCM4081031.1"/>
    </source>
</evidence>
<accession>A0ABT0Y4R8</accession>
<evidence type="ECO:0000259" key="1">
    <source>
        <dbReference type="Pfam" id="PF00535"/>
    </source>
</evidence>
<dbReference type="CDD" id="cd00761">
    <property type="entry name" value="Glyco_tranf_GTA_type"/>
    <property type="match status" value="1"/>
</dbReference>
<dbReference type="PANTHER" id="PTHR22916:SF3">
    <property type="entry name" value="UDP-GLCNAC:BETAGAL BETA-1,3-N-ACETYLGLUCOSAMINYLTRANSFERASE-LIKE PROTEIN 1"/>
    <property type="match status" value="1"/>
</dbReference>
<dbReference type="Pfam" id="PF22181">
    <property type="entry name" value="TarS_linker"/>
    <property type="match status" value="1"/>
</dbReference>
<proteinExistence type="predicted"/>
<gene>
    <name evidence="3" type="ORF">LXN57_25990</name>
</gene>
<keyword evidence="4" id="KW-1185">Reference proteome</keyword>
<feature type="domain" description="TarS/TarP linker" evidence="2">
    <location>
        <begin position="220"/>
        <end position="319"/>
    </location>
</feature>
<dbReference type="Gene3D" id="3.90.550.10">
    <property type="entry name" value="Spore Coat Polysaccharide Biosynthesis Protein SpsA, Chain A"/>
    <property type="match status" value="1"/>
</dbReference>
<sequence length="652" mass="71416">MPLKVSVVVPVYNPGPYIEDCIQSLVSQSLPKDEYEVWFVDDGSTDETPARLDELALEQPNVHVIHQEPSGWSGKPRNVGIDAAQGEYIMFVDNDDYLGAEALERMYDYGVANGADVVVGKMAGKGRPVPRDLFRKNRPRAGVQNAPLIDSLTPHKMLRREFLAKTGLRFREGRRRLEDHVFVTEAYLRAENVSVLSDYVCYYHVKRDDASNAGFRPIEPVGYFGNLREALDIVDQHTEPGPLQDGLFRRWLRNEIVERLRAQRLLNMDPEYRREMFREMRSVAVDRFGPGVAAGLSPIQQVVAGLLVADRLEDVETLAGWEATVKPIAELRTVAWRDGALRVAFTVEYAAGDERLTFVQAGSDVALALPIPQGSREAVPLLEAGISAQSEKSKVDLVIRERSTAAEFFQPMEFERVRVPAADPAEVRLRIDATATVDPRTAAGGGPVGSGIWDFYVRYSLSGWAKEIRLGSVREPAADSGRRLGIVDGVTVLPYWTDPHQNLSIDVNGATNRLKHDLSVVRAADVTVEPGRLRLSLPVYSAGDSAGSSVRLTDAATGAVHNFGAAISPAEGGSVLESTFGGQSIAAGRYKLAVGLGQRSTALRLGLVVDGRGAISVQSVEEIARQVAAKPPPRKRPFVRRALRKIKKALGA</sequence>
<name>A0ABT0Y4R8_9ACTN</name>
<dbReference type="PANTHER" id="PTHR22916">
    <property type="entry name" value="GLYCOSYLTRANSFERASE"/>
    <property type="match status" value="1"/>
</dbReference>
<dbReference type="RefSeq" id="WP_251800828.1">
    <property type="nucleotide sequence ID" value="NZ_JAMQOL010000037.1"/>
</dbReference>
<reference evidence="3 4" key="1">
    <citation type="submission" date="2022-06" db="EMBL/GenBank/DDBJ databases">
        <title>Actinoplanes abujensis sp. nov., isolated from Nigerian arid soil.</title>
        <authorList>
            <person name="Ding P."/>
        </authorList>
    </citation>
    <scope>NUCLEOTIDE SEQUENCE [LARGE SCALE GENOMIC DNA]</scope>
    <source>
        <strain evidence="4">TRM88002</strain>
    </source>
</reference>
<organism evidence="3 4">
    <name type="scientific">Paractinoplanes hotanensis</name>
    <dbReference type="NCBI Taxonomy" id="2906497"/>
    <lineage>
        <taxon>Bacteria</taxon>
        <taxon>Bacillati</taxon>
        <taxon>Actinomycetota</taxon>
        <taxon>Actinomycetes</taxon>
        <taxon>Micromonosporales</taxon>
        <taxon>Micromonosporaceae</taxon>
        <taxon>Paractinoplanes</taxon>
    </lineage>
</organism>
<dbReference type="InterPro" id="IPR029044">
    <property type="entry name" value="Nucleotide-diphossugar_trans"/>
</dbReference>
<protein>
    <submittedName>
        <fullName evidence="3">Glycosyltransferase</fullName>
    </submittedName>
</protein>
<dbReference type="InterPro" id="IPR001173">
    <property type="entry name" value="Glyco_trans_2-like"/>
</dbReference>
<comment type="caution">
    <text evidence="3">The sequence shown here is derived from an EMBL/GenBank/DDBJ whole genome shotgun (WGS) entry which is preliminary data.</text>
</comment>
<evidence type="ECO:0000259" key="2">
    <source>
        <dbReference type="Pfam" id="PF22181"/>
    </source>
</evidence>
<evidence type="ECO:0000313" key="4">
    <source>
        <dbReference type="Proteomes" id="UP001523216"/>
    </source>
</evidence>
<dbReference type="Pfam" id="PF00535">
    <property type="entry name" value="Glycos_transf_2"/>
    <property type="match status" value="1"/>
</dbReference>